<reference evidence="2" key="1">
    <citation type="submission" date="2020-03" db="EMBL/GenBank/DDBJ databases">
        <title>The deep terrestrial virosphere.</title>
        <authorList>
            <person name="Holmfeldt K."/>
            <person name="Nilsson E."/>
            <person name="Simone D."/>
            <person name="Lopez-Fernandez M."/>
            <person name="Wu X."/>
            <person name="de Brujin I."/>
            <person name="Lundin D."/>
            <person name="Andersson A."/>
            <person name="Bertilsson S."/>
            <person name="Dopson M."/>
        </authorList>
    </citation>
    <scope>NUCLEOTIDE SEQUENCE</scope>
    <source>
        <strain evidence="1">MM171A01652</strain>
        <strain evidence="2">MM171B01257</strain>
    </source>
</reference>
<sequence>MKKKQSAQGTISQLLEQGYTRTDIASKLGVSEITIRRWGDGSNPHRLFVRELKKLLLETQLEE</sequence>
<proteinExistence type="predicted"/>
<dbReference type="EMBL" id="MT143598">
    <property type="protein sequence ID" value="QJA98662.1"/>
    <property type="molecule type" value="Genomic_DNA"/>
</dbReference>
<evidence type="ECO:0000313" key="2">
    <source>
        <dbReference type="EMBL" id="QJB02466.1"/>
    </source>
</evidence>
<gene>
    <name evidence="1" type="ORF">MM171A01652_0013</name>
    <name evidence="2" type="ORF">MM171B01257_0012</name>
</gene>
<name>A0A6M3MB92_9ZZZZ</name>
<evidence type="ECO:0000313" key="1">
    <source>
        <dbReference type="EMBL" id="QJA98662.1"/>
    </source>
</evidence>
<dbReference type="Pfam" id="PF13384">
    <property type="entry name" value="HTH_23"/>
    <property type="match status" value="1"/>
</dbReference>
<accession>A0A6M3MB92</accession>
<dbReference type="Gene3D" id="1.10.10.60">
    <property type="entry name" value="Homeodomain-like"/>
    <property type="match status" value="1"/>
</dbReference>
<dbReference type="AlphaFoldDB" id="A0A6M3MB92"/>
<organism evidence="2">
    <name type="scientific">viral metagenome</name>
    <dbReference type="NCBI Taxonomy" id="1070528"/>
    <lineage>
        <taxon>unclassified sequences</taxon>
        <taxon>metagenomes</taxon>
        <taxon>organismal metagenomes</taxon>
    </lineage>
</organism>
<protein>
    <submittedName>
        <fullName evidence="2">Putative DNA binding, helix-turn-helix domain containing protein</fullName>
    </submittedName>
</protein>
<dbReference type="EMBL" id="MT143785">
    <property type="protein sequence ID" value="QJB02466.1"/>
    <property type="molecule type" value="Genomic_DNA"/>
</dbReference>